<protein>
    <submittedName>
        <fullName evidence="2">Uncharacterized protein</fullName>
    </submittedName>
</protein>
<feature type="transmembrane region" description="Helical" evidence="1">
    <location>
        <begin position="37"/>
        <end position="58"/>
    </location>
</feature>
<reference evidence="2" key="2">
    <citation type="submission" date="2020-07" db="EMBL/GenBank/DDBJ databases">
        <authorList>
            <person name="Lood C."/>
            <person name="Girard L."/>
        </authorList>
    </citation>
    <scope>NUCLEOTIDE SEQUENCE</scope>
    <source>
        <strain evidence="2">BW13M1</strain>
    </source>
</reference>
<organism evidence="2">
    <name type="scientific">Pseudomonas peradeniyensis</name>
    <dbReference type="NCBI Taxonomy" id="2745488"/>
    <lineage>
        <taxon>Bacteria</taxon>
        <taxon>Pseudomonadati</taxon>
        <taxon>Pseudomonadota</taxon>
        <taxon>Gammaproteobacteria</taxon>
        <taxon>Pseudomonadales</taxon>
        <taxon>Pseudomonadaceae</taxon>
        <taxon>Pseudomonas</taxon>
    </lineage>
</organism>
<keyword evidence="1" id="KW-0472">Membrane</keyword>
<keyword evidence="1" id="KW-1133">Transmembrane helix</keyword>
<name>A0A923G7G4_9PSED</name>
<dbReference type="EMBL" id="JABWRJ010000006">
    <property type="protein sequence ID" value="MBC3445513.1"/>
    <property type="molecule type" value="Genomic_DNA"/>
</dbReference>
<proteinExistence type="predicted"/>
<evidence type="ECO:0000313" key="2">
    <source>
        <dbReference type="EMBL" id="MBC3445513.1"/>
    </source>
</evidence>
<feature type="transmembrane region" description="Helical" evidence="1">
    <location>
        <begin position="7"/>
        <end position="25"/>
    </location>
</feature>
<comment type="caution">
    <text evidence="2">The sequence shown here is derived from an EMBL/GenBank/DDBJ whole genome shotgun (WGS) entry which is preliminary data.</text>
</comment>
<reference evidence="2" key="1">
    <citation type="journal article" date="2020" name="Microorganisms">
        <title>Reliable Identification of Environmental Pseudomonas Isolates Using the rpoD Gene.</title>
        <authorList>
            <consortium name="The Broad Institute Genome Sequencing Platform"/>
            <person name="Girard L."/>
            <person name="Lood C."/>
            <person name="Rokni-Zadeh H."/>
            <person name="van Noort V."/>
            <person name="Lavigne R."/>
            <person name="De Mot R."/>
        </authorList>
    </citation>
    <scope>NUCLEOTIDE SEQUENCE</scope>
    <source>
        <strain evidence="2">BW13M1</strain>
    </source>
</reference>
<keyword evidence="1" id="KW-0812">Transmembrane</keyword>
<gene>
    <name evidence="2" type="ORF">HU751_07000</name>
</gene>
<evidence type="ECO:0000256" key="1">
    <source>
        <dbReference type="SAM" id="Phobius"/>
    </source>
</evidence>
<dbReference type="AlphaFoldDB" id="A0A923G7G4"/>
<dbReference type="RefSeq" id="WP_186732577.1">
    <property type="nucleotide sequence ID" value="NZ_JABWRJ020000001.1"/>
</dbReference>
<accession>A0A923G7G4</accession>
<sequence>MFKPTAKYLALVGVCTLANALLYLNNQWVFYKEGEEFYYLGLIILGLVLVALPAGLLWGIGVLRREPVHTLHSRNRRLITLLACSALALQASQAVMDNVYLDRYGLSETTLWSSGSENFNLISMRGKALCTISTKTGVHFEDVNGDGFVDMFLERSPPMHYLPERDTFDNCPSLGG</sequence>